<dbReference type="OrthoDB" id="6111975at2"/>
<feature type="binding site" evidence="5">
    <location>
        <position position="50"/>
    </location>
    <ligand>
        <name>ATP</name>
        <dbReference type="ChEBI" id="CHEBI:30616"/>
    </ligand>
</feature>
<dbReference type="Gene3D" id="1.10.510.10">
    <property type="entry name" value="Transferase(Phosphotransferase) domain 1"/>
    <property type="match status" value="1"/>
</dbReference>
<keyword evidence="1 7" id="KW-0808">Transferase</keyword>
<sequence>MSFLKRLFGKRPKRVNIKRRFDLIGPIGQGSMSKVWKAFDNEVGRQAALKILDREKTDRFEARFERREKPSEGEIAVSLSHPFVVRTYEHGLTKDGEAFLAMEYLEGTTLAARVGAESEPDPGERCRWFIELGRAIEYLHSCRYLHRDISPRNSFITVNGRIKLLDFGLTIPLQKEFCRPGNRTGTANYMAPELIRRQQTDERVDVFAYSVTCFELATGQRPWQPAKSLDAMMHHMNTPPKSMVELAPKFGTEVADVIMQGMATDRDRRWPSMTRMLTALDQARPKESSPPTACAGSK</sequence>
<dbReference type="KEGG" id="svp:Pan189_22110"/>
<evidence type="ECO:0000256" key="3">
    <source>
        <dbReference type="ARBA" id="ARBA00022777"/>
    </source>
</evidence>
<dbReference type="PANTHER" id="PTHR43289">
    <property type="entry name" value="MITOGEN-ACTIVATED PROTEIN KINASE KINASE KINASE 20-RELATED"/>
    <property type="match status" value="1"/>
</dbReference>
<gene>
    <name evidence="7" type="primary">prkC_8</name>
    <name evidence="7" type="ORF">Pan189_22110</name>
</gene>
<keyword evidence="2 5" id="KW-0547">Nucleotide-binding</keyword>
<dbReference type="PANTHER" id="PTHR43289:SF6">
    <property type="entry name" value="SERINE_THREONINE-PROTEIN KINASE NEKL-3"/>
    <property type="match status" value="1"/>
</dbReference>
<dbReference type="InterPro" id="IPR011009">
    <property type="entry name" value="Kinase-like_dom_sf"/>
</dbReference>
<evidence type="ECO:0000256" key="5">
    <source>
        <dbReference type="PROSITE-ProRule" id="PRU10141"/>
    </source>
</evidence>
<dbReference type="InterPro" id="IPR017441">
    <property type="entry name" value="Protein_kinase_ATP_BS"/>
</dbReference>
<dbReference type="SUPFAM" id="SSF56112">
    <property type="entry name" value="Protein kinase-like (PK-like)"/>
    <property type="match status" value="1"/>
</dbReference>
<dbReference type="PIRSF" id="PIRSF000654">
    <property type="entry name" value="Integrin-linked_kinase"/>
    <property type="match status" value="1"/>
</dbReference>
<evidence type="ECO:0000259" key="6">
    <source>
        <dbReference type="PROSITE" id="PS50011"/>
    </source>
</evidence>
<feature type="domain" description="Protein kinase" evidence="6">
    <location>
        <begin position="21"/>
        <end position="280"/>
    </location>
</feature>
<reference evidence="7 8" key="1">
    <citation type="submission" date="2019-02" db="EMBL/GenBank/DDBJ databases">
        <title>Deep-cultivation of Planctomycetes and their phenomic and genomic characterization uncovers novel biology.</title>
        <authorList>
            <person name="Wiegand S."/>
            <person name="Jogler M."/>
            <person name="Boedeker C."/>
            <person name="Pinto D."/>
            <person name="Vollmers J."/>
            <person name="Rivas-Marin E."/>
            <person name="Kohn T."/>
            <person name="Peeters S.H."/>
            <person name="Heuer A."/>
            <person name="Rast P."/>
            <person name="Oberbeckmann S."/>
            <person name="Bunk B."/>
            <person name="Jeske O."/>
            <person name="Meyerdierks A."/>
            <person name="Storesund J.E."/>
            <person name="Kallscheuer N."/>
            <person name="Luecker S."/>
            <person name="Lage O.M."/>
            <person name="Pohl T."/>
            <person name="Merkel B.J."/>
            <person name="Hornburger P."/>
            <person name="Mueller R.-W."/>
            <person name="Bruemmer F."/>
            <person name="Labrenz M."/>
            <person name="Spormann A.M."/>
            <person name="Op den Camp H."/>
            <person name="Overmann J."/>
            <person name="Amann R."/>
            <person name="Jetten M.S.M."/>
            <person name="Mascher T."/>
            <person name="Medema M.H."/>
            <person name="Devos D.P."/>
            <person name="Kaster A.-K."/>
            <person name="Ovreas L."/>
            <person name="Rohde M."/>
            <person name="Galperin M.Y."/>
            <person name="Jogler C."/>
        </authorList>
    </citation>
    <scope>NUCLEOTIDE SEQUENCE [LARGE SCALE GENOMIC DNA]</scope>
    <source>
        <strain evidence="7 8">Pan189</strain>
    </source>
</reference>
<dbReference type="GO" id="GO:0005524">
    <property type="term" value="F:ATP binding"/>
    <property type="evidence" value="ECO:0007669"/>
    <property type="project" value="UniProtKB-UniRule"/>
</dbReference>
<dbReference type="EMBL" id="CP036268">
    <property type="protein sequence ID" value="QDT37829.1"/>
    <property type="molecule type" value="Genomic_DNA"/>
</dbReference>
<dbReference type="Gene3D" id="3.30.200.20">
    <property type="entry name" value="Phosphorylase Kinase, domain 1"/>
    <property type="match status" value="1"/>
</dbReference>
<dbReference type="PROSITE" id="PS50011">
    <property type="entry name" value="PROTEIN_KINASE_DOM"/>
    <property type="match status" value="1"/>
</dbReference>
<dbReference type="Proteomes" id="UP000317318">
    <property type="component" value="Chromosome"/>
</dbReference>
<dbReference type="GO" id="GO:0004674">
    <property type="term" value="F:protein serine/threonine kinase activity"/>
    <property type="evidence" value="ECO:0007669"/>
    <property type="project" value="UniProtKB-EC"/>
</dbReference>
<dbReference type="InterPro" id="IPR000719">
    <property type="entry name" value="Prot_kinase_dom"/>
</dbReference>
<accession>A0A517R1Q4</accession>
<evidence type="ECO:0000256" key="1">
    <source>
        <dbReference type="ARBA" id="ARBA00022679"/>
    </source>
</evidence>
<proteinExistence type="predicted"/>
<dbReference type="RefSeq" id="WP_145363916.1">
    <property type="nucleotide sequence ID" value="NZ_CP036268.1"/>
</dbReference>
<dbReference type="EC" id="2.7.11.1" evidence="7"/>
<keyword evidence="4 5" id="KW-0067">ATP-binding</keyword>
<dbReference type="CDD" id="cd14014">
    <property type="entry name" value="STKc_PknB_like"/>
    <property type="match status" value="1"/>
</dbReference>
<keyword evidence="8" id="KW-1185">Reference proteome</keyword>
<keyword evidence="3 7" id="KW-0418">Kinase</keyword>
<protein>
    <submittedName>
        <fullName evidence="7">Serine/threonine-protein kinase PrkC</fullName>
        <ecNumber evidence="7">2.7.11.1</ecNumber>
    </submittedName>
</protein>
<dbReference type="PROSITE" id="PS00107">
    <property type="entry name" value="PROTEIN_KINASE_ATP"/>
    <property type="match status" value="1"/>
</dbReference>
<evidence type="ECO:0000256" key="4">
    <source>
        <dbReference type="ARBA" id="ARBA00022840"/>
    </source>
</evidence>
<evidence type="ECO:0000313" key="8">
    <source>
        <dbReference type="Proteomes" id="UP000317318"/>
    </source>
</evidence>
<evidence type="ECO:0000313" key="7">
    <source>
        <dbReference type="EMBL" id="QDT37829.1"/>
    </source>
</evidence>
<organism evidence="7 8">
    <name type="scientific">Stratiformator vulcanicus</name>
    <dbReference type="NCBI Taxonomy" id="2527980"/>
    <lineage>
        <taxon>Bacteria</taxon>
        <taxon>Pseudomonadati</taxon>
        <taxon>Planctomycetota</taxon>
        <taxon>Planctomycetia</taxon>
        <taxon>Planctomycetales</taxon>
        <taxon>Planctomycetaceae</taxon>
        <taxon>Stratiformator</taxon>
    </lineage>
</organism>
<evidence type="ECO:0000256" key="2">
    <source>
        <dbReference type="ARBA" id="ARBA00022741"/>
    </source>
</evidence>
<name>A0A517R1Q4_9PLAN</name>
<dbReference type="AlphaFoldDB" id="A0A517R1Q4"/>
<dbReference type="Pfam" id="PF00069">
    <property type="entry name" value="Pkinase"/>
    <property type="match status" value="1"/>
</dbReference>